<accession>A0A5C5Y0K2</accession>
<protein>
    <submittedName>
        <fullName evidence="7">ECF sigma factor</fullName>
    </submittedName>
</protein>
<evidence type="ECO:0000313" key="7">
    <source>
        <dbReference type="EMBL" id="TWT68704.1"/>
    </source>
</evidence>
<dbReference type="GO" id="GO:0006352">
    <property type="term" value="P:DNA-templated transcription initiation"/>
    <property type="evidence" value="ECO:0007669"/>
    <property type="project" value="InterPro"/>
</dbReference>
<dbReference type="PANTHER" id="PTHR43133">
    <property type="entry name" value="RNA POLYMERASE ECF-TYPE SIGMA FACTO"/>
    <property type="match status" value="1"/>
</dbReference>
<dbReference type="Proteomes" id="UP000317238">
    <property type="component" value="Unassembled WGS sequence"/>
</dbReference>
<dbReference type="GO" id="GO:0016987">
    <property type="term" value="F:sigma factor activity"/>
    <property type="evidence" value="ECO:0007669"/>
    <property type="project" value="UniProtKB-KW"/>
</dbReference>
<evidence type="ECO:0000256" key="2">
    <source>
        <dbReference type="ARBA" id="ARBA00023015"/>
    </source>
</evidence>
<dbReference type="SUPFAM" id="SSF88659">
    <property type="entry name" value="Sigma3 and sigma4 domains of RNA polymerase sigma factors"/>
    <property type="match status" value="1"/>
</dbReference>
<dbReference type="InterPro" id="IPR036388">
    <property type="entry name" value="WH-like_DNA-bd_sf"/>
</dbReference>
<evidence type="ECO:0000256" key="3">
    <source>
        <dbReference type="ARBA" id="ARBA00023082"/>
    </source>
</evidence>
<evidence type="ECO:0000256" key="1">
    <source>
        <dbReference type="ARBA" id="ARBA00010641"/>
    </source>
</evidence>
<name>A0A5C5Y0K2_9PLAN</name>
<dbReference type="InterPro" id="IPR053812">
    <property type="entry name" value="HTH_Sigma70_ECF-like"/>
</dbReference>
<keyword evidence="4" id="KW-0238">DNA-binding</keyword>
<dbReference type="Gene3D" id="1.10.1740.10">
    <property type="match status" value="1"/>
</dbReference>
<dbReference type="SUPFAM" id="SSF88946">
    <property type="entry name" value="Sigma2 domain of RNA polymerase sigma factors"/>
    <property type="match status" value="1"/>
</dbReference>
<evidence type="ECO:0000256" key="5">
    <source>
        <dbReference type="ARBA" id="ARBA00023163"/>
    </source>
</evidence>
<evidence type="ECO:0000313" key="8">
    <source>
        <dbReference type="Proteomes" id="UP000317238"/>
    </source>
</evidence>
<evidence type="ECO:0000256" key="4">
    <source>
        <dbReference type="ARBA" id="ARBA00023125"/>
    </source>
</evidence>
<dbReference type="InterPro" id="IPR039425">
    <property type="entry name" value="RNA_pol_sigma-70-like"/>
</dbReference>
<dbReference type="PANTHER" id="PTHR43133:SF8">
    <property type="entry name" value="RNA POLYMERASE SIGMA FACTOR HI_1459-RELATED"/>
    <property type="match status" value="1"/>
</dbReference>
<proteinExistence type="inferred from homology"/>
<dbReference type="Pfam" id="PF07638">
    <property type="entry name" value="Sigma70_ECF"/>
    <property type="match status" value="1"/>
</dbReference>
<comment type="caution">
    <text evidence="7">The sequence shown here is derived from an EMBL/GenBank/DDBJ whole genome shotgun (WGS) entry which is preliminary data.</text>
</comment>
<dbReference type="InterPro" id="IPR013324">
    <property type="entry name" value="RNA_pol_sigma_r3/r4-like"/>
</dbReference>
<keyword evidence="8" id="KW-1185">Reference proteome</keyword>
<sequence>MQRGQPPQRGPVWVPCIGERHQGSGGLECLTANEDIGRTTVHSLSALDRPHADEMSDTHEVSHWIDRVKAGDALAANQIWHRYFDRLVRVVRKQLLGQNRAVSDEEDVVLSVFDSFYEAAEQGRFPDLADRDDLWYLLLRMSARKVVDKRRRDGRQRRGGLAMVDSIDAVADDDRAMEVIGNEPSPEMVLMMQETVESFFSHLGVGQLRDLAGAKLEGYSNAEMAERFGCSERTIERRLHLIRQKCQQELLATDEHPSTKIADPDSGAN</sequence>
<dbReference type="InterPro" id="IPR013325">
    <property type="entry name" value="RNA_pol_sigma_r2"/>
</dbReference>
<organism evidence="7 8">
    <name type="scientific">Crateriforma conspicua</name>
    <dbReference type="NCBI Taxonomy" id="2527996"/>
    <lineage>
        <taxon>Bacteria</taxon>
        <taxon>Pseudomonadati</taxon>
        <taxon>Planctomycetota</taxon>
        <taxon>Planctomycetia</taxon>
        <taxon>Planctomycetales</taxon>
        <taxon>Planctomycetaceae</taxon>
        <taxon>Crateriforma</taxon>
    </lineage>
</organism>
<keyword evidence="3" id="KW-0731">Sigma factor</keyword>
<feature type="domain" description="RNA polymerase sigma-70 ECF-like HTH" evidence="6">
    <location>
        <begin position="59"/>
        <end position="250"/>
    </location>
</feature>
<reference evidence="7 8" key="1">
    <citation type="submission" date="2019-02" db="EMBL/GenBank/DDBJ databases">
        <title>Deep-cultivation of Planctomycetes and their phenomic and genomic characterization uncovers novel biology.</title>
        <authorList>
            <person name="Wiegand S."/>
            <person name="Jogler M."/>
            <person name="Boedeker C."/>
            <person name="Pinto D."/>
            <person name="Vollmers J."/>
            <person name="Rivas-Marin E."/>
            <person name="Kohn T."/>
            <person name="Peeters S.H."/>
            <person name="Heuer A."/>
            <person name="Rast P."/>
            <person name="Oberbeckmann S."/>
            <person name="Bunk B."/>
            <person name="Jeske O."/>
            <person name="Meyerdierks A."/>
            <person name="Storesund J.E."/>
            <person name="Kallscheuer N."/>
            <person name="Luecker S."/>
            <person name="Lage O.M."/>
            <person name="Pohl T."/>
            <person name="Merkel B.J."/>
            <person name="Hornburger P."/>
            <person name="Mueller R.-W."/>
            <person name="Bruemmer F."/>
            <person name="Labrenz M."/>
            <person name="Spormann A.M."/>
            <person name="Op Den Camp H."/>
            <person name="Overmann J."/>
            <person name="Amann R."/>
            <person name="Jetten M.S.M."/>
            <person name="Mascher T."/>
            <person name="Medema M.H."/>
            <person name="Devos D.P."/>
            <person name="Kaster A.-K."/>
            <person name="Ovreas L."/>
            <person name="Rohde M."/>
            <person name="Galperin M.Y."/>
            <person name="Jogler C."/>
        </authorList>
    </citation>
    <scope>NUCLEOTIDE SEQUENCE [LARGE SCALE GENOMIC DNA]</scope>
    <source>
        <strain evidence="7 8">Pan14r</strain>
    </source>
</reference>
<dbReference type="EMBL" id="SJPL01000001">
    <property type="protein sequence ID" value="TWT68704.1"/>
    <property type="molecule type" value="Genomic_DNA"/>
</dbReference>
<evidence type="ECO:0000259" key="6">
    <source>
        <dbReference type="Pfam" id="PF07638"/>
    </source>
</evidence>
<gene>
    <name evidence="7" type="ORF">Pan14r_09510</name>
</gene>
<comment type="similarity">
    <text evidence="1">Belongs to the sigma-70 factor family. ECF subfamily.</text>
</comment>
<dbReference type="AlphaFoldDB" id="A0A5C5Y0K2"/>
<dbReference type="GO" id="GO:0003677">
    <property type="term" value="F:DNA binding"/>
    <property type="evidence" value="ECO:0007669"/>
    <property type="project" value="UniProtKB-KW"/>
</dbReference>
<keyword evidence="5" id="KW-0804">Transcription</keyword>
<keyword evidence="2" id="KW-0805">Transcription regulation</keyword>
<dbReference type="Gene3D" id="1.10.10.10">
    <property type="entry name" value="Winged helix-like DNA-binding domain superfamily/Winged helix DNA-binding domain"/>
    <property type="match status" value="1"/>
</dbReference>